<feature type="non-terminal residue" evidence="1">
    <location>
        <position position="1"/>
    </location>
</feature>
<dbReference type="Proteomes" id="UP000198211">
    <property type="component" value="Unassembled WGS sequence"/>
</dbReference>
<sequence>PQRIRDLYATSSFQKEIRGYNSAFTSTGAKEDYSINRGGGPYTFRVNEPMIHRIGQLLPVEGARPAFAQTYVYDGNMEQEQAVRQMEISTGLYERIVGKLQSIQYETNPLAKVYKNARECARSSVSMCLVLLDNPSVDPRRYNKPIVMKLMS</sequence>
<protein>
    <recommendedName>
        <fullName evidence="3">Helitron helicase</fullName>
    </recommendedName>
</protein>
<dbReference type="STRING" id="4795.A0A225VTL6"/>
<gene>
    <name evidence="1" type="ORF">PHMEG_00018630</name>
</gene>
<comment type="caution">
    <text evidence="1">The sequence shown here is derived from an EMBL/GenBank/DDBJ whole genome shotgun (WGS) entry which is preliminary data.</text>
</comment>
<evidence type="ECO:0000313" key="2">
    <source>
        <dbReference type="Proteomes" id="UP000198211"/>
    </source>
</evidence>
<proteinExistence type="predicted"/>
<dbReference type="PANTHER" id="PTHR45786:SF74">
    <property type="entry name" value="ATP-DEPENDENT DNA HELICASE"/>
    <property type="match status" value="1"/>
</dbReference>
<reference evidence="2" key="1">
    <citation type="submission" date="2017-03" db="EMBL/GenBank/DDBJ databases">
        <title>Phytopthora megakarya and P. palmivora, two closely related causual agents of cacao black pod achieved similar genome size and gene model numbers by different mechanisms.</title>
        <authorList>
            <person name="Ali S."/>
            <person name="Shao J."/>
            <person name="Larry D.J."/>
            <person name="Kronmiller B."/>
            <person name="Shen D."/>
            <person name="Strem M.D."/>
            <person name="Melnick R.L."/>
            <person name="Guiltinan M.J."/>
            <person name="Tyler B.M."/>
            <person name="Meinhardt L.W."/>
            <person name="Bailey B.A."/>
        </authorList>
    </citation>
    <scope>NUCLEOTIDE SEQUENCE [LARGE SCALE GENOMIC DNA]</scope>
    <source>
        <strain evidence="2">zdho120</strain>
    </source>
</reference>
<evidence type="ECO:0000313" key="1">
    <source>
        <dbReference type="EMBL" id="OWZ08773.1"/>
    </source>
</evidence>
<evidence type="ECO:0008006" key="3">
    <source>
        <dbReference type="Google" id="ProtNLM"/>
    </source>
</evidence>
<dbReference type="OrthoDB" id="1937254at2759"/>
<organism evidence="1 2">
    <name type="scientific">Phytophthora megakarya</name>
    <dbReference type="NCBI Taxonomy" id="4795"/>
    <lineage>
        <taxon>Eukaryota</taxon>
        <taxon>Sar</taxon>
        <taxon>Stramenopiles</taxon>
        <taxon>Oomycota</taxon>
        <taxon>Peronosporomycetes</taxon>
        <taxon>Peronosporales</taxon>
        <taxon>Peronosporaceae</taxon>
        <taxon>Phytophthora</taxon>
    </lineage>
</organism>
<name>A0A225VTL6_9STRA</name>
<accession>A0A225VTL6</accession>
<keyword evidence="2" id="KW-1185">Reference proteome</keyword>
<dbReference type="AlphaFoldDB" id="A0A225VTL6"/>
<dbReference type="PANTHER" id="PTHR45786">
    <property type="entry name" value="DNA BINDING PROTEIN-LIKE"/>
    <property type="match status" value="1"/>
</dbReference>
<dbReference type="EMBL" id="NBNE01003027">
    <property type="protein sequence ID" value="OWZ08773.1"/>
    <property type="molecule type" value="Genomic_DNA"/>
</dbReference>